<proteinExistence type="predicted"/>
<evidence type="ECO:0008006" key="3">
    <source>
        <dbReference type="Google" id="ProtNLM"/>
    </source>
</evidence>
<dbReference type="EMBL" id="AVOT02060028">
    <property type="protein sequence ID" value="MBW0553578.1"/>
    <property type="molecule type" value="Genomic_DNA"/>
</dbReference>
<evidence type="ECO:0000313" key="1">
    <source>
        <dbReference type="EMBL" id="MBW0553578.1"/>
    </source>
</evidence>
<comment type="caution">
    <text evidence="1">The sequence shown here is derived from an EMBL/GenBank/DDBJ whole genome shotgun (WGS) entry which is preliminary data.</text>
</comment>
<sequence>MSLRTFARRTNVTHMGKIKLGNVTIYPVLFAPNGGTNLISVSQLEDHRIRLVHKNKKLLLKSNDSVFMEFSRNGKLYVNHAPLKPTPKVNHVNGDIDKDWHIALGHPSDKYLKKFLKVMNILLKEKIEFSSRCEVCKKCKLKRSPHQNPIPAAKHPFQKIPF</sequence>
<dbReference type="Proteomes" id="UP000765509">
    <property type="component" value="Unassembled WGS sequence"/>
</dbReference>
<dbReference type="AlphaFoldDB" id="A0A9Q3P972"/>
<name>A0A9Q3P972_9BASI</name>
<reference evidence="1" key="1">
    <citation type="submission" date="2021-03" db="EMBL/GenBank/DDBJ databases">
        <title>Draft genome sequence of rust myrtle Austropuccinia psidii MF-1, a brazilian biotype.</title>
        <authorList>
            <person name="Quecine M.C."/>
            <person name="Pachon D.M.R."/>
            <person name="Bonatelli M.L."/>
            <person name="Correr F.H."/>
            <person name="Franceschini L.M."/>
            <person name="Leite T.F."/>
            <person name="Margarido G.R.A."/>
            <person name="Almeida C.A."/>
            <person name="Ferrarezi J.A."/>
            <person name="Labate C.A."/>
        </authorList>
    </citation>
    <scope>NUCLEOTIDE SEQUENCE</scope>
    <source>
        <strain evidence="1">MF-1</strain>
    </source>
</reference>
<gene>
    <name evidence="1" type="ORF">O181_093293</name>
</gene>
<organism evidence="1 2">
    <name type="scientific">Austropuccinia psidii MF-1</name>
    <dbReference type="NCBI Taxonomy" id="1389203"/>
    <lineage>
        <taxon>Eukaryota</taxon>
        <taxon>Fungi</taxon>
        <taxon>Dikarya</taxon>
        <taxon>Basidiomycota</taxon>
        <taxon>Pucciniomycotina</taxon>
        <taxon>Pucciniomycetes</taxon>
        <taxon>Pucciniales</taxon>
        <taxon>Sphaerophragmiaceae</taxon>
        <taxon>Austropuccinia</taxon>
    </lineage>
</organism>
<evidence type="ECO:0000313" key="2">
    <source>
        <dbReference type="Proteomes" id="UP000765509"/>
    </source>
</evidence>
<dbReference type="OrthoDB" id="2515589at2759"/>
<keyword evidence="2" id="KW-1185">Reference proteome</keyword>
<accession>A0A9Q3P972</accession>
<protein>
    <recommendedName>
        <fullName evidence="3">GAG-pre-integrase domain-containing protein</fullName>
    </recommendedName>
</protein>